<accession>A0ABV9B873</accession>
<dbReference type="SUPFAM" id="SSF52518">
    <property type="entry name" value="Thiamin diphosphate-binding fold (THDP-binding)"/>
    <property type="match status" value="2"/>
</dbReference>
<feature type="domain" description="Thiamine pyrophosphate enzyme central" evidence="5">
    <location>
        <begin position="206"/>
        <end position="342"/>
    </location>
</feature>
<dbReference type="RefSeq" id="WP_381184984.1">
    <property type="nucleotide sequence ID" value="NZ_JBHSFK010000046.1"/>
</dbReference>
<organism evidence="8 9">
    <name type="scientific">Streptomyces vulcanius</name>
    <dbReference type="NCBI Taxonomy" id="1441876"/>
    <lineage>
        <taxon>Bacteria</taxon>
        <taxon>Bacillati</taxon>
        <taxon>Actinomycetota</taxon>
        <taxon>Actinomycetes</taxon>
        <taxon>Kitasatosporales</taxon>
        <taxon>Streptomycetaceae</taxon>
        <taxon>Streptomyces</taxon>
    </lineage>
</organism>
<dbReference type="CDD" id="cd07035">
    <property type="entry name" value="TPP_PYR_POX_like"/>
    <property type="match status" value="1"/>
</dbReference>
<feature type="domain" description="Thiamine pyrophosphate enzyme N-terminal TPP-binding" evidence="7">
    <location>
        <begin position="12"/>
        <end position="120"/>
    </location>
</feature>
<dbReference type="PANTHER" id="PTHR18968:SF167">
    <property type="entry name" value="ACETOLACTATE SYNTHASE LARGE SUBUNIT ILVB2-RELATED"/>
    <property type="match status" value="1"/>
</dbReference>
<dbReference type="PANTHER" id="PTHR18968">
    <property type="entry name" value="THIAMINE PYROPHOSPHATE ENZYMES"/>
    <property type="match status" value="1"/>
</dbReference>
<reference evidence="9" key="1">
    <citation type="journal article" date="2019" name="Int. J. Syst. Evol. Microbiol.">
        <title>The Global Catalogue of Microorganisms (GCM) 10K type strain sequencing project: providing services to taxonomists for standard genome sequencing and annotation.</title>
        <authorList>
            <consortium name="The Broad Institute Genomics Platform"/>
            <consortium name="The Broad Institute Genome Sequencing Center for Infectious Disease"/>
            <person name="Wu L."/>
            <person name="Ma J."/>
        </authorList>
    </citation>
    <scope>NUCLEOTIDE SEQUENCE [LARGE SCALE GENOMIC DNA]</scope>
    <source>
        <strain evidence="9">CGMCC 4.7177</strain>
    </source>
</reference>
<name>A0ABV9B873_9ACTN</name>
<dbReference type="InterPro" id="IPR011766">
    <property type="entry name" value="TPP_enzyme_TPP-bd"/>
</dbReference>
<evidence type="ECO:0000256" key="2">
    <source>
        <dbReference type="ARBA" id="ARBA00023052"/>
    </source>
</evidence>
<evidence type="ECO:0000256" key="3">
    <source>
        <dbReference type="RuleBase" id="RU362132"/>
    </source>
</evidence>
<protein>
    <submittedName>
        <fullName evidence="8">Thiamine pyrophosphate-binding protein</fullName>
    </submittedName>
</protein>
<evidence type="ECO:0000259" key="7">
    <source>
        <dbReference type="Pfam" id="PF02776"/>
    </source>
</evidence>
<dbReference type="Pfam" id="PF02776">
    <property type="entry name" value="TPP_enzyme_N"/>
    <property type="match status" value="1"/>
</dbReference>
<evidence type="ECO:0000256" key="1">
    <source>
        <dbReference type="ARBA" id="ARBA00007812"/>
    </source>
</evidence>
<dbReference type="EMBL" id="JBHSFK010000046">
    <property type="protein sequence ID" value="MFC4506706.1"/>
    <property type="molecule type" value="Genomic_DNA"/>
</dbReference>
<sequence>MTPTTASTTTATGADVLACALADAGIGCAYGIPGQRILPFFHALDQAGVPIVLTRHEQGAAFMADNHARIAGLGVCLSTSGPGAINMLGGLAAAYMDSVPLLAITAQAATGEFGHYGIQEGTGLGRTPDIPAMCRSTVKESWQATRAAELGPLLAQALAVARSGRPGPVHLDIPSDLFTAPVLDADGASPHTGAGSGADAVDAALVEAAADALRGAKRPLVLAGGGLADPATARLLLDVAEAADLPVATSFAAKRFLDEHHQLALGPVGTYGRAAANHALHHEADLVLALGVAFSYLTTAGWTARLPADRLIRVDIDPRELANTYQGGIAVKATTRAFLTALRPHAERVAGHGARRADALRRRHPDPSVPLDAADGRLHPVTVCEAVNRHLDDRTTVLADVGQNAYWVERYLRTRGDNRFLINAGLGSMGHAVAGAVGAWQARTATGGPGERVVVTTGDGGFLMGALEISTAVAEQAAITWVVFNNGTLGTQQAWFDREGHRPVACQLPDTDLVALAKSLGANGRRVRTPQQLEDGLDWALKRAAPTVLDVVIDPTPAPAPYTPEEPR</sequence>
<proteinExistence type="inferred from homology"/>
<feature type="domain" description="Thiamine pyrophosphate enzyme TPP-binding" evidence="6">
    <location>
        <begin position="400"/>
        <end position="551"/>
    </location>
</feature>
<evidence type="ECO:0000259" key="6">
    <source>
        <dbReference type="Pfam" id="PF02775"/>
    </source>
</evidence>
<feature type="region of interest" description="Disordered" evidence="4">
    <location>
        <begin position="352"/>
        <end position="374"/>
    </location>
</feature>
<dbReference type="SUPFAM" id="SSF52467">
    <property type="entry name" value="DHS-like NAD/FAD-binding domain"/>
    <property type="match status" value="1"/>
</dbReference>
<comment type="similarity">
    <text evidence="1 3">Belongs to the TPP enzyme family.</text>
</comment>
<dbReference type="InterPro" id="IPR012000">
    <property type="entry name" value="Thiamin_PyroP_enz_cen_dom"/>
</dbReference>
<evidence type="ECO:0000256" key="4">
    <source>
        <dbReference type="SAM" id="MobiDB-lite"/>
    </source>
</evidence>
<evidence type="ECO:0000313" key="9">
    <source>
        <dbReference type="Proteomes" id="UP001595839"/>
    </source>
</evidence>
<dbReference type="Proteomes" id="UP001595839">
    <property type="component" value="Unassembled WGS sequence"/>
</dbReference>
<dbReference type="InterPro" id="IPR045229">
    <property type="entry name" value="TPP_enz"/>
</dbReference>
<keyword evidence="9" id="KW-1185">Reference proteome</keyword>
<dbReference type="Gene3D" id="3.40.50.1220">
    <property type="entry name" value="TPP-binding domain"/>
    <property type="match status" value="1"/>
</dbReference>
<dbReference type="InterPro" id="IPR029061">
    <property type="entry name" value="THDP-binding"/>
</dbReference>
<dbReference type="Gene3D" id="3.40.50.970">
    <property type="match status" value="2"/>
</dbReference>
<gene>
    <name evidence="8" type="ORF">ACFPIH_45905</name>
</gene>
<comment type="caution">
    <text evidence="8">The sequence shown here is derived from an EMBL/GenBank/DDBJ whole genome shotgun (WGS) entry which is preliminary data.</text>
</comment>
<dbReference type="Pfam" id="PF02775">
    <property type="entry name" value="TPP_enzyme_C"/>
    <property type="match status" value="1"/>
</dbReference>
<dbReference type="InterPro" id="IPR029035">
    <property type="entry name" value="DHS-like_NAD/FAD-binding_dom"/>
</dbReference>
<dbReference type="InterPro" id="IPR012001">
    <property type="entry name" value="Thiamin_PyroP_enz_TPP-bd_dom"/>
</dbReference>
<keyword evidence="2 3" id="KW-0786">Thiamine pyrophosphate</keyword>
<evidence type="ECO:0000313" key="8">
    <source>
        <dbReference type="EMBL" id="MFC4506706.1"/>
    </source>
</evidence>
<evidence type="ECO:0000259" key="5">
    <source>
        <dbReference type="Pfam" id="PF00205"/>
    </source>
</evidence>
<dbReference type="Pfam" id="PF00205">
    <property type="entry name" value="TPP_enzyme_M"/>
    <property type="match status" value="1"/>
</dbReference>
<dbReference type="CDD" id="cd00568">
    <property type="entry name" value="TPP_enzymes"/>
    <property type="match status" value="1"/>
</dbReference>